<dbReference type="Proteomes" id="UP000186601">
    <property type="component" value="Unassembled WGS sequence"/>
</dbReference>
<keyword evidence="1" id="KW-0489">Methyltransferase</keyword>
<proteinExistence type="predicted"/>
<feature type="domain" description="O-methyltransferase C-terminal" evidence="4">
    <location>
        <begin position="222"/>
        <end position="336"/>
    </location>
</feature>
<evidence type="ECO:0000256" key="2">
    <source>
        <dbReference type="ARBA" id="ARBA00022679"/>
    </source>
</evidence>
<evidence type="ECO:0000313" key="5">
    <source>
        <dbReference type="EMBL" id="PSS37297.1"/>
    </source>
</evidence>
<dbReference type="OrthoDB" id="1606438at2759"/>
<dbReference type="PANTHER" id="PTHR43712:SF2">
    <property type="entry name" value="O-METHYLTRANSFERASE CICE"/>
    <property type="match status" value="1"/>
</dbReference>
<protein>
    <recommendedName>
        <fullName evidence="4">O-methyltransferase C-terminal domain-containing protein</fullName>
    </recommendedName>
</protein>
<evidence type="ECO:0000256" key="3">
    <source>
        <dbReference type="ARBA" id="ARBA00022691"/>
    </source>
</evidence>
<dbReference type="SUPFAM" id="SSF53335">
    <property type="entry name" value="S-adenosyl-L-methionine-dependent methyltransferases"/>
    <property type="match status" value="1"/>
</dbReference>
<keyword evidence="2" id="KW-0808">Transferase</keyword>
<dbReference type="Gene3D" id="1.10.10.10">
    <property type="entry name" value="Winged helix-like DNA-binding domain superfamily/Winged helix DNA-binding domain"/>
    <property type="match status" value="1"/>
</dbReference>
<dbReference type="SUPFAM" id="SSF46785">
    <property type="entry name" value="Winged helix' DNA-binding domain"/>
    <property type="match status" value="1"/>
</dbReference>
<sequence length="468" mass="51314">MDANITELDALQRTLNHAIDTFRSELAAAKLPPLSLNATEPHPLDDCTYLPPPRLYEARRLALGLYAFYVAQIGAYSGQLKSLLQFPFEKVVEEAYGVYDQACLDVMIHTGLVECLAGAPDRQKGLHVSEIQKALDIDSRKLTIILRYLSTGCWVRETDEGVFALNRPSLELLQGTNGRRFLSNPHGPGLASALVEWLQHPEWKYSDSVAHTPVQIVHKTDLPIFDWLKTRPDDLFLVAEGIRSFGDAHVRGVIADYPWGSLEGQTVVDCGGGQGSLAVQLAKSFPDLRFIIQDLPEVVVLAKANIDSQLPAAQVEGQVLAETQDFFTPQTRKGDGYTYLFRYVLNIADAAGPKVCATHIPLILPLKPWLQSKLIIIETVSVPGISQGPNTLGPQIMGLDTLNDDAYQPVSPPPFIPANLGAASKHREGLVLHLLAVANAHGRTQVGGLEETRRIRWIPDHKGVSLAS</sequence>
<accession>A0A2R6S4S6</accession>
<keyword evidence="6" id="KW-1185">Reference proteome</keyword>
<dbReference type="PANTHER" id="PTHR43712">
    <property type="entry name" value="PUTATIVE (AFU_ORTHOLOGUE AFUA_4G14580)-RELATED"/>
    <property type="match status" value="1"/>
</dbReference>
<dbReference type="Pfam" id="PF00891">
    <property type="entry name" value="Methyltransf_2"/>
    <property type="match status" value="1"/>
</dbReference>
<dbReference type="GO" id="GO:0032259">
    <property type="term" value="P:methylation"/>
    <property type="evidence" value="ECO:0007669"/>
    <property type="project" value="UniProtKB-KW"/>
</dbReference>
<reference evidence="5 6" key="1">
    <citation type="submission" date="2018-02" db="EMBL/GenBank/DDBJ databases">
        <title>Genome sequence of the basidiomycete white-rot fungus Phlebia centrifuga.</title>
        <authorList>
            <person name="Granchi Z."/>
            <person name="Peng M."/>
            <person name="de Vries R.P."/>
            <person name="Hilden K."/>
            <person name="Makela M.R."/>
            <person name="Grigoriev I."/>
            <person name="Riley R."/>
        </authorList>
    </citation>
    <scope>NUCLEOTIDE SEQUENCE [LARGE SCALE GENOMIC DNA]</scope>
    <source>
        <strain evidence="5 6">FBCC195</strain>
    </source>
</reference>
<dbReference type="EMBL" id="MLYV02000067">
    <property type="protein sequence ID" value="PSS37297.1"/>
    <property type="molecule type" value="Genomic_DNA"/>
</dbReference>
<dbReference type="InterPro" id="IPR001077">
    <property type="entry name" value="COMT_C"/>
</dbReference>
<evidence type="ECO:0000259" key="4">
    <source>
        <dbReference type="Pfam" id="PF00891"/>
    </source>
</evidence>
<dbReference type="InterPro" id="IPR036390">
    <property type="entry name" value="WH_DNA-bd_sf"/>
</dbReference>
<gene>
    <name evidence="5" type="ORF">PHLCEN_2v866</name>
</gene>
<comment type="caution">
    <text evidence="5">The sequence shown here is derived from an EMBL/GenBank/DDBJ whole genome shotgun (WGS) entry which is preliminary data.</text>
</comment>
<name>A0A2R6S4S6_9APHY</name>
<keyword evidence="3" id="KW-0949">S-adenosyl-L-methionine</keyword>
<dbReference type="AlphaFoldDB" id="A0A2R6S4S6"/>
<dbReference type="InterPro" id="IPR036388">
    <property type="entry name" value="WH-like_DNA-bd_sf"/>
</dbReference>
<evidence type="ECO:0000313" key="6">
    <source>
        <dbReference type="Proteomes" id="UP000186601"/>
    </source>
</evidence>
<dbReference type="GO" id="GO:0008171">
    <property type="term" value="F:O-methyltransferase activity"/>
    <property type="evidence" value="ECO:0007669"/>
    <property type="project" value="InterPro"/>
</dbReference>
<dbReference type="InterPro" id="IPR029063">
    <property type="entry name" value="SAM-dependent_MTases_sf"/>
</dbReference>
<dbReference type="Gene3D" id="3.40.50.150">
    <property type="entry name" value="Vaccinia Virus protein VP39"/>
    <property type="match status" value="1"/>
</dbReference>
<evidence type="ECO:0000256" key="1">
    <source>
        <dbReference type="ARBA" id="ARBA00022603"/>
    </source>
</evidence>
<organism evidence="5 6">
    <name type="scientific">Hermanssonia centrifuga</name>
    <dbReference type="NCBI Taxonomy" id="98765"/>
    <lineage>
        <taxon>Eukaryota</taxon>
        <taxon>Fungi</taxon>
        <taxon>Dikarya</taxon>
        <taxon>Basidiomycota</taxon>
        <taxon>Agaricomycotina</taxon>
        <taxon>Agaricomycetes</taxon>
        <taxon>Polyporales</taxon>
        <taxon>Meruliaceae</taxon>
        <taxon>Hermanssonia</taxon>
    </lineage>
</organism>